<dbReference type="AlphaFoldDB" id="A0A1F6ABS0"/>
<dbReference type="Gene3D" id="3.40.50.700">
    <property type="entry name" value="NADH:ubiquinone oxidoreductase-like, 20kDa subunit"/>
    <property type="match status" value="1"/>
</dbReference>
<feature type="domain" description="NADH:ubiquinone oxidoreductase-like 20kDa subunit" evidence="2">
    <location>
        <begin position="40"/>
        <end position="156"/>
    </location>
</feature>
<name>A0A1F6ABS0_9BACT</name>
<evidence type="ECO:0000313" key="4">
    <source>
        <dbReference type="Proteomes" id="UP000177092"/>
    </source>
</evidence>
<dbReference type="SUPFAM" id="SSF56770">
    <property type="entry name" value="HydA/Nqo6-like"/>
    <property type="match status" value="1"/>
</dbReference>
<dbReference type="GO" id="GO:0016491">
    <property type="term" value="F:oxidoreductase activity"/>
    <property type="evidence" value="ECO:0007669"/>
    <property type="project" value="UniProtKB-KW"/>
</dbReference>
<dbReference type="PANTHER" id="PTHR42845">
    <property type="entry name" value="COENZYME F420-REDUCING HYDROGENASE, GAMMA SUBUNIT"/>
    <property type="match status" value="1"/>
</dbReference>
<gene>
    <name evidence="3" type="ORF">A3D03_01365</name>
</gene>
<dbReference type="InterPro" id="IPR006137">
    <property type="entry name" value="NADH_UbQ_OxRdtase-like_20kDa"/>
</dbReference>
<dbReference type="EMBL" id="MFJN01000016">
    <property type="protein sequence ID" value="OGG21777.1"/>
    <property type="molecule type" value="Genomic_DNA"/>
</dbReference>
<dbReference type="PANTHER" id="PTHR42845:SF1">
    <property type="entry name" value="HYDROGENASE SMALL SUBUNIT"/>
    <property type="match status" value="1"/>
</dbReference>
<keyword evidence="1" id="KW-0560">Oxidoreductase</keyword>
<dbReference type="Proteomes" id="UP000177092">
    <property type="component" value="Unassembled WGS sequence"/>
</dbReference>
<dbReference type="GO" id="GO:0051536">
    <property type="term" value="F:iron-sulfur cluster binding"/>
    <property type="evidence" value="ECO:0007669"/>
    <property type="project" value="InterPro"/>
</dbReference>
<sequence length="164" mass="19078">MYLGVMPKKLRIGWFSFSCCEDSTIIFTELLNDHYRQWKDKIEFCSALVLRKKSTVKDLDVAFVEGAITSRKQEEKLRQIRRESKKLVAIGACACIGMPSSQRNLFNEKTNKEIQNILIRFNYAKTVRKLSEVVNVDDFVHGCPMDENIFLATVNKYLKEFKII</sequence>
<evidence type="ECO:0000259" key="2">
    <source>
        <dbReference type="Pfam" id="PF01058"/>
    </source>
</evidence>
<dbReference type="Pfam" id="PF01058">
    <property type="entry name" value="Oxidored_q6"/>
    <property type="match status" value="1"/>
</dbReference>
<organism evidence="3 4">
    <name type="scientific">Candidatus Gottesmanbacteria bacterium RIFCSPHIGHO2_02_FULL_40_13</name>
    <dbReference type="NCBI Taxonomy" id="1798384"/>
    <lineage>
        <taxon>Bacteria</taxon>
        <taxon>Candidatus Gottesmaniibacteriota</taxon>
    </lineage>
</organism>
<comment type="caution">
    <text evidence="3">The sequence shown here is derived from an EMBL/GenBank/DDBJ whole genome shotgun (WGS) entry which is preliminary data.</text>
</comment>
<evidence type="ECO:0000313" key="3">
    <source>
        <dbReference type="EMBL" id="OGG21777.1"/>
    </source>
</evidence>
<dbReference type="STRING" id="1798384.A3D03_01365"/>
<protein>
    <recommendedName>
        <fullName evidence="2">NADH:ubiquinone oxidoreductase-like 20kDa subunit domain-containing protein</fullName>
    </recommendedName>
</protein>
<evidence type="ECO:0000256" key="1">
    <source>
        <dbReference type="ARBA" id="ARBA00023002"/>
    </source>
</evidence>
<accession>A0A1F6ABS0</accession>
<dbReference type="InterPro" id="IPR051349">
    <property type="entry name" value="Hydrogenase_assoc-protein"/>
</dbReference>
<dbReference type="InterPro" id="IPR037024">
    <property type="entry name" value="NiFe_Hase_small_N_sf"/>
</dbReference>
<proteinExistence type="predicted"/>
<reference evidence="3 4" key="1">
    <citation type="journal article" date="2016" name="Nat. Commun.">
        <title>Thousands of microbial genomes shed light on interconnected biogeochemical processes in an aquifer system.</title>
        <authorList>
            <person name="Anantharaman K."/>
            <person name="Brown C.T."/>
            <person name="Hug L.A."/>
            <person name="Sharon I."/>
            <person name="Castelle C.J."/>
            <person name="Probst A.J."/>
            <person name="Thomas B.C."/>
            <person name="Singh A."/>
            <person name="Wilkins M.J."/>
            <person name="Karaoz U."/>
            <person name="Brodie E.L."/>
            <person name="Williams K.H."/>
            <person name="Hubbard S.S."/>
            <person name="Banfield J.F."/>
        </authorList>
    </citation>
    <scope>NUCLEOTIDE SEQUENCE [LARGE SCALE GENOMIC DNA]</scope>
</reference>